<dbReference type="EMBL" id="CP139487">
    <property type="protein sequence ID" value="WPU65721.1"/>
    <property type="molecule type" value="Genomic_DNA"/>
</dbReference>
<gene>
    <name evidence="2" type="ORF">SOO65_03080</name>
</gene>
<dbReference type="KEGG" id="psti:SOO65_03080"/>
<evidence type="ECO:0000313" key="3">
    <source>
        <dbReference type="Proteomes" id="UP001324634"/>
    </source>
</evidence>
<evidence type="ECO:0000313" key="2">
    <source>
        <dbReference type="EMBL" id="WPU65721.1"/>
    </source>
</evidence>
<sequence length="150" mass="16544">MKSLSLVFFGLLSFSAFADQQPFITKYSASGFVPIEWSRSDKCEVFETEVLLTRTYARSAVQYRIPFSAEDSLNEMIAKAQVERLKLEDNYMCDGPSTTIKARFVAEGSEESQEILLYSTGGCGSPKKVRVGPASSALIDIASTFCPTTH</sequence>
<protein>
    <submittedName>
        <fullName evidence="2">Uncharacterized protein</fullName>
    </submittedName>
</protein>
<organism evidence="2 3">
    <name type="scientific">Peredibacter starrii</name>
    <dbReference type="NCBI Taxonomy" id="28202"/>
    <lineage>
        <taxon>Bacteria</taxon>
        <taxon>Pseudomonadati</taxon>
        <taxon>Bdellovibrionota</taxon>
        <taxon>Bacteriovoracia</taxon>
        <taxon>Bacteriovoracales</taxon>
        <taxon>Bacteriovoracaceae</taxon>
        <taxon>Peredibacter</taxon>
    </lineage>
</organism>
<dbReference type="AlphaFoldDB" id="A0AAX4HQT5"/>
<reference evidence="2 3" key="1">
    <citation type="submission" date="2023-11" db="EMBL/GenBank/DDBJ databases">
        <title>Peredibacter starrii A3.12.</title>
        <authorList>
            <person name="Mitchell R.J."/>
        </authorList>
    </citation>
    <scope>NUCLEOTIDE SEQUENCE [LARGE SCALE GENOMIC DNA]</scope>
    <source>
        <strain evidence="2 3">A3.12</strain>
    </source>
</reference>
<name>A0AAX4HQT5_9BACT</name>
<dbReference type="Proteomes" id="UP001324634">
    <property type="component" value="Chromosome"/>
</dbReference>
<feature type="signal peptide" evidence="1">
    <location>
        <begin position="1"/>
        <end position="18"/>
    </location>
</feature>
<keyword evidence="1" id="KW-0732">Signal</keyword>
<evidence type="ECO:0000256" key="1">
    <source>
        <dbReference type="SAM" id="SignalP"/>
    </source>
</evidence>
<keyword evidence="3" id="KW-1185">Reference proteome</keyword>
<feature type="chain" id="PRO_5043623749" evidence="1">
    <location>
        <begin position="19"/>
        <end position="150"/>
    </location>
</feature>
<proteinExistence type="predicted"/>
<accession>A0AAX4HQT5</accession>
<dbReference type="RefSeq" id="WP_321396751.1">
    <property type="nucleotide sequence ID" value="NZ_CP139487.1"/>
</dbReference>